<sequence length="222" mass="24456">MRVLLVEDDHGVGGAIRDVLGARGHAVEWVTRGADALLRHRGADLLLLDLGLPDIGGLEVLRRLRRLAATPVLILTAQGTHERDVVRGLRLGADDYLLKPVRMDELLARMEAVLRRTARRDADGPAPSRVQINDIAIDLDTHLVTVAGEEVVLTRIEFEILAVLARKAGTAVSREQLLDEVWGDAYVAVSRTFDVHLSKLRKKLGQPSPLHNIRGFGYRLGD</sequence>
<dbReference type="GO" id="GO:0032993">
    <property type="term" value="C:protein-DNA complex"/>
    <property type="evidence" value="ECO:0007669"/>
    <property type="project" value="TreeGrafter"/>
</dbReference>
<dbReference type="GO" id="GO:0000156">
    <property type="term" value="F:phosphorelay response regulator activity"/>
    <property type="evidence" value="ECO:0007669"/>
    <property type="project" value="TreeGrafter"/>
</dbReference>
<dbReference type="SUPFAM" id="SSF52172">
    <property type="entry name" value="CheY-like"/>
    <property type="match status" value="1"/>
</dbReference>
<dbReference type="AlphaFoldDB" id="A0A2I2KWU3"/>
<proteinExistence type="predicted"/>
<dbReference type="InterPro" id="IPR001789">
    <property type="entry name" value="Sig_transdc_resp-reg_receiver"/>
</dbReference>
<evidence type="ECO:0000256" key="1">
    <source>
        <dbReference type="ARBA" id="ARBA00022553"/>
    </source>
</evidence>
<evidence type="ECO:0000259" key="9">
    <source>
        <dbReference type="PROSITE" id="PS51755"/>
    </source>
</evidence>
<dbReference type="InterPro" id="IPR039420">
    <property type="entry name" value="WalR-like"/>
</dbReference>
<dbReference type="SMART" id="SM00448">
    <property type="entry name" value="REC"/>
    <property type="match status" value="1"/>
</dbReference>
<dbReference type="GO" id="GO:0000976">
    <property type="term" value="F:transcription cis-regulatory region binding"/>
    <property type="evidence" value="ECO:0007669"/>
    <property type="project" value="TreeGrafter"/>
</dbReference>
<dbReference type="CDD" id="cd00383">
    <property type="entry name" value="trans_reg_C"/>
    <property type="match status" value="1"/>
</dbReference>
<dbReference type="PROSITE" id="PS51755">
    <property type="entry name" value="OMPR_PHOB"/>
    <property type="match status" value="1"/>
</dbReference>
<evidence type="ECO:0000256" key="6">
    <source>
        <dbReference type="PROSITE-ProRule" id="PRU00169"/>
    </source>
</evidence>
<dbReference type="PANTHER" id="PTHR48111">
    <property type="entry name" value="REGULATOR OF RPOS"/>
    <property type="match status" value="1"/>
</dbReference>
<dbReference type="EMBL" id="FZMO01000346">
    <property type="protein sequence ID" value="SNQ50147.1"/>
    <property type="molecule type" value="Genomic_DNA"/>
</dbReference>
<dbReference type="Gene3D" id="1.10.10.10">
    <property type="entry name" value="Winged helix-like DNA-binding domain superfamily/Winged helix DNA-binding domain"/>
    <property type="match status" value="1"/>
</dbReference>
<evidence type="ECO:0000256" key="4">
    <source>
        <dbReference type="ARBA" id="ARBA00023125"/>
    </source>
</evidence>
<dbReference type="Pfam" id="PF00486">
    <property type="entry name" value="Trans_reg_C"/>
    <property type="match status" value="1"/>
</dbReference>
<name>A0A2I2KWU3_9ACTN</name>
<dbReference type="Gene3D" id="3.40.50.2300">
    <property type="match status" value="1"/>
</dbReference>
<evidence type="ECO:0000256" key="7">
    <source>
        <dbReference type="PROSITE-ProRule" id="PRU01091"/>
    </source>
</evidence>
<organism evidence="10 11">
    <name type="scientific">Frankia canadensis</name>
    <dbReference type="NCBI Taxonomy" id="1836972"/>
    <lineage>
        <taxon>Bacteria</taxon>
        <taxon>Bacillati</taxon>
        <taxon>Actinomycetota</taxon>
        <taxon>Actinomycetes</taxon>
        <taxon>Frankiales</taxon>
        <taxon>Frankiaceae</taxon>
        <taxon>Frankia</taxon>
    </lineage>
</organism>
<evidence type="ECO:0000256" key="5">
    <source>
        <dbReference type="ARBA" id="ARBA00023163"/>
    </source>
</evidence>
<evidence type="ECO:0000256" key="3">
    <source>
        <dbReference type="ARBA" id="ARBA00023015"/>
    </source>
</evidence>
<evidence type="ECO:0000313" key="10">
    <source>
        <dbReference type="EMBL" id="SNQ50147.1"/>
    </source>
</evidence>
<dbReference type="PANTHER" id="PTHR48111:SF1">
    <property type="entry name" value="TWO-COMPONENT RESPONSE REGULATOR ORR33"/>
    <property type="match status" value="1"/>
</dbReference>
<dbReference type="InterPro" id="IPR036388">
    <property type="entry name" value="WH-like_DNA-bd_sf"/>
</dbReference>
<dbReference type="InterPro" id="IPR011006">
    <property type="entry name" value="CheY-like_superfamily"/>
</dbReference>
<evidence type="ECO:0000313" key="11">
    <source>
        <dbReference type="Proteomes" id="UP000234331"/>
    </source>
</evidence>
<keyword evidence="3" id="KW-0805">Transcription regulation</keyword>
<feature type="domain" description="OmpR/PhoB-type" evidence="9">
    <location>
        <begin position="127"/>
        <end position="222"/>
    </location>
</feature>
<dbReference type="Proteomes" id="UP000234331">
    <property type="component" value="Unassembled WGS sequence"/>
</dbReference>
<dbReference type="PROSITE" id="PS50110">
    <property type="entry name" value="RESPONSE_REGULATORY"/>
    <property type="match status" value="1"/>
</dbReference>
<dbReference type="InterPro" id="IPR001867">
    <property type="entry name" value="OmpR/PhoB-type_DNA-bd"/>
</dbReference>
<protein>
    <submittedName>
        <fullName evidence="10">Putative two-component system response regulator</fullName>
    </submittedName>
</protein>
<dbReference type="RefSeq" id="WP_101833478.1">
    <property type="nucleotide sequence ID" value="NZ_FZMO01000346.1"/>
</dbReference>
<dbReference type="Pfam" id="PF00072">
    <property type="entry name" value="Response_reg"/>
    <property type="match status" value="1"/>
</dbReference>
<reference evidence="10 11" key="1">
    <citation type="submission" date="2017-06" db="EMBL/GenBank/DDBJ databases">
        <authorList>
            <person name="Kim H.J."/>
            <person name="Triplett B.A."/>
        </authorList>
    </citation>
    <scope>NUCLEOTIDE SEQUENCE [LARGE SCALE GENOMIC DNA]</scope>
    <source>
        <strain evidence="10">FRACA_ARgP5</strain>
    </source>
</reference>
<evidence type="ECO:0000259" key="8">
    <source>
        <dbReference type="PROSITE" id="PS50110"/>
    </source>
</evidence>
<evidence type="ECO:0000256" key="2">
    <source>
        <dbReference type="ARBA" id="ARBA00023012"/>
    </source>
</evidence>
<dbReference type="SMART" id="SM00862">
    <property type="entry name" value="Trans_reg_C"/>
    <property type="match status" value="1"/>
</dbReference>
<feature type="modified residue" description="4-aspartylphosphate" evidence="6">
    <location>
        <position position="49"/>
    </location>
</feature>
<dbReference type="Gene3D" id="6.10.250.690">
    <property type="match status" value="1"/>
</dbReference>
<accession>A0A2I2KWU3</accession>
<feature type="domain" description="Response regulatory" evidence="8">
    <location>
        <begin position="2"/>
        <end position="114"/>
    </location>
</feature>
<keyword evidence="4 7" id="KW-0238">DNA-binding</keyword>
<keyword evidence="11" id="KW-1185">Reference proteome</keyword>
<gene>
    <name evidence="10" type="ORF">FRACA_410021</name>
</gene>
<feature type="DNA-binding region" description="OmpR/PhoB-type" evidence="7">
    <location>
        <begin position="127"/>
        <end position="222"/>
    </location>
</feature>
<keyword evidence="5" id="KW-0804">Transcription</keyword>
<dbReference type="OrthoDB" id="4527530at2"/>
<keyword evidence="1 6" id="KW-0597">Phosphoprotein</keyword>
<keyword evidence="2" id="KW-0902">Two-component regulatory system</keyword>
<dbReference type="GO" id="GO:0005829">
    <property type="term" value="C:cytosol"/>
    <property type="evidence" value="ECO:0007669"/>
    <property type="project" value="TreeGrafter"/>
</dbReference>
<dbReference type="GO" id="GO:0006355">
    <property type="term" value="P:regulation of DNA-templated transcription"/>
    <property type="evidence" value="ECO:0007669"/>
    <property type="project" value="InterPro"/>
</dbReference>